<accession>A0A1H1ELI3</accession>
<protein>
    <submittedName>
        <fullName evidence="2">Uncharacterized membrane protein SpoIIM, required for sporulation</fullName>
    </submittedName>
</protein>
<feature type="transmembrane region" description="Helical" evidence="1">
    <location>
        <begin position="166"/>
        <end position="189"/>
    </location>
</feature>
<keyword evidence="1" id="KW-1133">Transmembrane helix</keyword>
<dbReference type="EMBL" id="FNKK01000002">
    <property type="protein sequence ID" value="SDQ89464.1"/>
    <property type="molecule type" value="Genomic_DNA"/>
</dbReference>
<organism evidence="2 3">
    <name type="scientific">Thermostaphylospora chromogena</name>
    <dbReference type="NCBI Taxonomy" id="35622"/>
    <lineage>
        <taxon>Bacteria</taxon>
        <taxon>Bacillati</taxon>
        <taxon>Actinomycetota</taxon>
        <taxon>Actinomycetes</taxon>
        <taxon>Streptosporangiales</taxon>
        <taxon>Thermomonosporaceae</taxon>
        <taxon>Thermostaphylospora</taxon>
    </lineage>
</organism>
<proteinExistence type="predicted"/>
<feature type="transmembrane region" description="Helical" evidence="1">
    <location>
        <begin position="101"/>
        <end position="122"/>
    </location>
</feature>
<keyword evidence="1" id="KW-0812">Transmembrane</keyword>
<dbReference type="Pfam" id="PF01944">
    <property type="entry name" value="SpoIIM"/>
    <property type="match status" value="1"/>
</dbReference>
<dbReference type="STRING" id="35622.SAMN04489764_2529"/>
<dbReference type="PANTHER" id="PTHR35337:SF1">
    <property type="entry name" value="SLR1478 PROTEIN"/>
    <property type="match status" value="1"/>
</dbReference>
<dbReference type="PANTHER" id="PTHR35337">
    <property type="entry name" value="SLR1478 PROTEIN"/>
    <property type="match status" value="1"/>
</dbReference>
<feature type="transmembrane region" description="Helical" evidence="1">
    <location>
        <begin position="257"/>
        <end position="280"/>
    </location>
</feature>
<name>A0A1H1ELI3_9ACTN</name>
<evidence type="ECO:0000313" key="2">
    <source>
        <dbReference type="EMBL" id="SDQ89464.1"/>
    </source>
</evidence>
<reference evidence="2 3" key="1">
    <citation type="submission" date="2016-10" db="EMBL/GenBank/DDBJ databases">
        <authorList>
            <person name="de Groot N.N."/>
        </authorList>
    </citation>
    <scope>NUCLEOTIDE SEQUENCE [LARGE SCALE GENOMIC DNA]</scope>
    <source>
        <strain evidence="2 3">DSM 43794</strain>
    </source>
</reference>
<evidence type="ECO:0000313" key="3">
    <source>
        <dbReference type="Proteomes" id="UP000217103"/>
    </source>
</evidence>
<evidence type="ECO:0000256" key="1">
    <source>
        <dbReference type="SAM" id="Phobius"/>
    </source>
</evidence>
<gene>
    <name evidence="2" type="ORF">SAMN04489764_2529</name>
</gene>
<dbReference type="RefSeq" id="WP_093259210.1">
    <property type="nucleotide sequence ID" value="NZ_FNKK01000002.1"/>
</dbReference>
<feature type="transmembrane region" description="Helical" evidence="1">
    <location>
        <begin position="286"/>
        <end position="305"/>
    </location>
</feature>
<dbReference type="OrthoDB" id="5243448at2"/>
<keyword evidence="3" id="KW-1185">Reference proteome</keyword>
<dbReference type="AlphaFoldDB" id="A0A1H1ELI3"/>
<dbReference type="InterPro" id="IPR002798">
    <property type="entry name" value="SpoIIM-like"/>
</dbReference>
<feature type="transmembrane region" description="Helical" evidence="1">
    <location>
        <begin position="209"/>
        <end position="236"/>
    </location>
</feature>
<keyword evidence="1" id="KW-0472">Membrane</keyword>
<dbReference type="Proteomes" id="UP000217103">
    <property type="component" value="Unassembled WGS sequence"/>
</dbReference>
<sequence>MDIDAFVTAHRPVWDRLEHLVRHRRSLNGAEVDELVDLYQRTATHLSIVRSGSTDEMLVGRLSALVARARSAVTGAHTPAWRELVRFFAVSFPVVAYRARWWWLGTSAVFLAVTTAVAAWVAGDPQVQASIASPIEIARLVEHDFADYYSENPAASFAGRVWINNAWVAALTIASSVLLGLPIFYILWMNAANVGVTAGLMASRDKLDIFFGLITPHGLPELSAVLLAAGVGLRLGWTAIDPGPRRRAEALAEQGRAVMSVALGLVVVLLICGLIEAFVTPSGLPTWARIGVGVVAEIAFIWYVMVFGRRAAAAGDSGDLEQAPDAAPSAG</sequence>